<dbReference type="AlphaFoldDB" id="A0A8J8NPD6"/>
<gene>
    <name evidence="2" type="ORF">FGO68_gene11277</name>
</gene>
<sequence>MQEESTLNSSQAPSTQVAVEQTELKKEFQRDAIRLKISKRPTPLINLKPPGSTGGLTAHTLTADGRFSMKSQELRVLQPPLPQNSEIFNRKFPVAPAAPETLPEDNYIIIQQSYVPDCSTRLEKSIHQRLDKLGIFAVDVKNSLEQYFKPPVIGKSALQLELAKKQQSRLTAKSTVNVTDVASVVQSLSGNKPTLNTGLSGLAARRNLLKYNHTGLLKVTFAAEREAIFPGQRICEEFTIKQQPKCNSGQAPRQWIRKHCIIQDT</sequence>
<evidence type="ECO:0000256" key="1">
    <source>
        <dbReference type="SAM" id="MobiDB-lite"/>
    </source>
</evidence>
<keyword evidence="3" id="KW-1185">Reference proteome</keyword>
<dbReference type="Proteomes" id="UP000785679">
    <property type="component" value="Unassembled WGS sequence"/>
</dbReference>
<organism evidence="2 3">
    <name type="scientific">Halteria grandinella</name>
    <dbReference type="NCBI Taxonomy" id="5974"/>
    <lineage>
        <taxon>Eukaryota</taxon>
        <taxon>Sar</taxon>
        <taxon>Alveolata</taxon>
        <taxon>Ciliophora</taxon>
        <taxon>Intramacronucleata</taxon>
        <taxon>Spirotrichea</taxon>
        <taxon>Stichotrichia</taxon>
        <taxon>Sporadotrichida</taxon>
        <taxon>Halteriidae</taxon>
        <taxon>Halteria</taxon>
    </lineage>
</organism>
<reference evidence="2" key="1">
    <citation type="submission" date="2019-06" db="EMBL/GenBank/DDBJ databases">
        <authorList>
            <person name="Zheng W."/>
        </authorList>
    </citation>
    <scope>NUCLEOTIDE SEQUENCE</scope>
    <source>
        <strain evidence="2">QDHG01</strain>
    </source>
</reference>
<dbReference type="EMBL" id="RRYP01009466">
    <property type="protein sequence ID" value="TNV79047.1"/>
    <property type="molecule type" value="Genomic_DNA"/>
</dbReference>
<evidence type="ECO:0000313" key="2">
    <source>
        <dbReference type="EMBL" id="TNV79047.1"/>
    </source>
</evidence>
<name>A0A8J8NPD6_HALGN</name>
<evidence type="ECO:0000313" key="3">
    <source>
        <dbReference type="Proteomes" id="UP000785679"/>
    </source>
</evidence>
<feature type="compositionally biased region" description="Polar residues" evidence="1">
    <location>
        <begin position="1"/>
        <end position="19"/>
    </location>
</feature>
<proteinExistence type="predicted"/>
<protein>
    <submittedName>
        <fullName evidence="2">Uncharacterized protein</fullName>
    </submittedName>
</protein>
<comment type="caution">
    <text evidence="2">The sequence shown here is derived from an EMBL/GenBank/DDBJ whole genome shotgun (WGS) entry which is preliminary data.</text>
</comment>
<accession>A0A8J8NPD6</accession>
<feature type="region of interest" description="Disordered" evidence="1">
    <location>
        <begin position="1"/>
        <end position="22"/>
    </location>
</feature>